<dbReference type="InterPro" id="IPR049245">
    <property type="entry name" value="DUF6880"/>
</dbReference>
<proteinExistence type="predicted"/>
<name>A0A1N7PA43_9RHOB</name>
<keyword evidence="2" id="KW-1185">Reference proteome</keyword>
<evidence type="ECO:0000313" key="2">
    <source>
        <dbReference type="Proteomes" id="UP000186221"/>
    </source>
</evidence>
<accession>A0A1N7PA43</accession>
<dbReference type="RefSeq" id="WP_076485671.1">
    <property type="nucleotide sequence ID" value="NZ_FTOG01000009.1"/>
</dbReference>
<gene>
    <name evidence="1" type="ORF">SAMN05421580_109167</name>
</gene>
<dbReference type="EMBL" id="FTOG01000009">
    <property type="protein sequence ID" value="SIT07319.1"/>
    <property type="molecule type" value="Genomic_DNA"/>
</dbReference>
<dbReference type="Proteomes" id="UP000186221">
    <property type="component" value="Unassembled WGS sequence"/>
</dbReference>
<dbReference type="OrthoDB" id="7183688at2"/>
<protein>
    <submittedName>
        <fullName evidence="1">Uncharacterized protein</fullName>
    </submittedName>
</protein>
<organism evidence="1 2">
    <name type="scientific">Rhodobacter aestuarii</name>
    <dbReference type="NCBI Taxonomy" id="453582"/>
    <lineage>
        <taxon>Bacteria</taxon>
        <taxon>Pseudomonadati</taxon>
        <taxon>Pseudomonadota</taxon>
        <taxon>Alphaproteobacteria</taxon>
        <taxon>Rhodobacterales</taxon>
        <taxon>Rhodobacter group</taxon>
        <taxon>Rhodobacter</taxon>
    </lineage>
</organism>
<dbReference type="Pfam" id="PF21810">
    <property type="entry name" value="DUF6880"/>
    <property type="match status" value="1"/>
</dbReference>
<sequence length="265" mass="28552">MAGKPLNKTNLMALGAEALADLLLETVKGDAARQRRVRMALAADDGPEAVAADIRKRFAAIRRAQSFLNRPAQKKLAQELTGVIELITTRIAPTAPSLAFDLLWAQLHLAEGIHARTDDSWGSIGDTMRAAMEAIGEIAPHLTLSAETLAEQILEATVADGYGAFDHAIDVLAPALGPDGLAALKEKATAAFDAPISAADLAQHDYVRQSERESRARAHRNNTLEHILQDVADQQGDVDGWMAKYTPEQLTLVAALTHRFSPQTQ</sequence>
<reference evidence="2" key="1">
    <citation type="submission" date="2017-01" db="EMBL/GenBank/DDBJ databases">
        <authorList>
            <person name="Varghese N."/>
            <person name="Submissions S."/>
        </authorList>
    </citation>
    <scope>NUCLEOTIDE SEQUENCE [LARGE SCALE GENOMIC DNA]</scope>
    <source>
        <strain evidence="2">DSM 19945</strain>
    </source>
</reference>
<dbReference type="STRING" id="453582.SAMN05421580_109167"/>
<evidence type="ECO:0000313" key="1">
    <source>
        <dbReference type="EMBL" id="SIT07319.1"/>
    </source>
</evidence>
<dbReference type="AlphaFoldDB" id="A0A1N7PA43"/>